<dbReference type="GO" id="GO:0016705">
    <property type="term" value="F:oxidoreductase activity, acting on paired donors, with incorporation or reduction of molecular oxygen"/>
    <property type="evidence" value="ECO:0007669"/>
    <property type="project" value="InterPro"/>
</dbReference>
<dbReference type="KEGG" id="npa:UCRNP2_10355"/>
<dbReference type="GO" id="GO:0005506">
    <property type="term" value="F:iron ion binding"/>
    <property type="evidence" value="ECO:0007669"/>
    <property type="project" value="InterPro"/>
</dbReference>
<dbReference type="Proteomes" id="UP000013521">
    <property type="component" value="Unassembled WGS sequence"/>
</dbReference>
<evidence type="ECO:0000256" key="3">
    <source>
        <dbReference type="ARBA" id="ARBA00022723"/>
    </source>
</evidence>
<dbReference type="EMBL" id="KB916926">
    <property type="protein sequence ID" value="EOD42973.1"/>
    <property type="molecule type" value="Genomic_DNA"/>
</dbReference>
<dbReference type="InterPro" id="IPR050705">
    <property type="entry name" value="Cytochrome_P450_3A"/>
</dbReference>
<dbReference type="Gene3D" id="1.10.630.10">
    <property type="entry name" value="Cytochrome P450"/>
    <property type="match status" value="1"/>
</dbReference>
<sequence>MLDYWKRLGEVRSTAQDLKTFALDVFVSAGYRDSLALILAMDPNLVPRITFPAKLARVGQAIVSFKEFMVQDLEGEKKTIAGRRVTRENLMTNLMRASVESAAGGDGPEETDGKPRASLSHEEIFGNMFVFNFAGHDSTVHSLTYAFYLLAAHSEVQDWINEEIRLVFKNSNVSTWSYESFSQFQRCLAVLKHCAGP</sequence>
<protein>
    <submittedName>
        <fullName evidence="6">Putative cytochrome p450 monooxygenase protein</fullName>
    </submittedName>
</protein>
<dbReference type="eggNOG" id="KOG0157">
    <property type="taxonomic scope" value="Eukaryota"/>
</dbReference>
<dbReference type="Pfam" id="PF00067">
    <property type="entry name" value="p450"/>
    <property type="match status" value="1"/>
</dbReference>
<evidence type="ECO:0000256" key="1">
    <source>
        <dbReference type="ARBA" id="ARBA00010617"/>
    </source>
</evidence>
<keyword evidence="4" id="KW-0560">Oxidoreductase</keyword>
<proteinExistence type="inferred from homology"/>
<accession>R1E5L3</accession>
<dbReference type="OMA" id="TICWAIN"/>
<dbReference type="GO" id="GO:0020037">
    <property type="term" value="F:heme binding"/>
    <property type="evidence" value="ECO:0007669"/>
    <property type="project" value="InterPro"/>
</dbReference>
<dbReference type="InterPro" id="IPR036396">
    <property type="entry name" value="Cyt_P450_sf"/>
</dbReference>
<comment type="similarity">
    <text evidence="1">Belongs to the cytochrome P450 family.</text>
</comment>
<dbReference type="GO" id="GO:0008395">
    <property type="term" value="F:steroid hydroxylase activity"/>
    <property type="evidence" value="ECO:0007669"/>
    <property type="project" value="TreeGrafter"/>
</dbReference>
<dbReference type="PANTHER" id="PTHR24302:SF15">
    <property type="entry name" value="FATTY-ACID PEROXYGENASE"/>
    <property type="match status" value="1"/>
</dbReference>
<keyword evidence="5" id="KW-0408">Iron</keyword>
<evidence type="ECO:0000256" key="4">
    <source>
        <dbReference type="ARBA" id="ARBA00023002"/>
    </source>
</evidence>
<organism evidence="6 7">
    <name type="scientific">Botryosphaeria parva (strain UCR-NP2)</name>
    <name type="common">Grapevine canker fungus</name>
    <name type="synonym">Neofusicoccum parvum</name>
    <dbReference type="NCBI Taxonomy" id="1287680"/>
    <lineage>
        <taxon>Eukaryota</taxon>
        <taxon>Fungi</taxon>
        <taxon>Dikarya</taxon>
        <taxon>Ascomycota</taxon>
        <taxon>Pezizomycotina</taxon>
        <taxon>Dothideomycetes</taxon>
        <taxon>Dothideomycetes incertae sedis</taxon>
        <taxon>Botryosphaeriales</taxon>
        <taxon>Botryosphaeriaceae</taxon>
        <taxon>Neofusicoccum</taxon>
    </lineage>
</organism>
<gene>
    <name evidence="6" type="ORF">UCRNP2_10355</name>
</gene>
<dbReference type="PANTHER" id="PTHR24302">
    <property type="entry name" value="CYTOCHROME P450 FAMILY 3"/>
    <property type="match status" value="1"/>
</dbReference>
<dbReference type="HOGENOM" id="CLU_1383975_0_0_1"/>
<dbReference type="AlphaFoldDB" id="R1E5L3"/>
<name>R1E5L3_BOTPV</name>
<dbReference type="OrthoDB" id="1470350at2759"/>
<dbReference type="SUPFAM" id="SSF48264">
    <property type="entry name" value="Cytochrome P450"/>
    <property type="match status" value="1"/>
</dbReference>
<reference evidence="7" key="1">
    <citation type="journal article" date="2013" name="Genome Announc.">
        <title>Draft genome sequence of Neofusicoccum parvum isolate UCR-NP2, a fungal vascular pathogen associated with grapevine cankers.</title>
        <authorList>
            <person name="Blanco-Ulate B."/>
            <person name="Rolshausen P."/>
            <person name="Cantu D."/>
        </authorList>
    </citation>
    <scope>NUCLEOTIDE SEQUENCE [LARGE SCALE GENOMIC DNA]</scope>
    <source>
        <strain evidence="7">UCR-NP2</strain>
    </source>
</reference>
<keyword evidence="2" id="KW-0349">Heme</keyword>
<dbReference type="InterPro" id="IPR001128">
    <property type="entry name" value="Cyt_P450"/>
</dbReference>
<evidence type="ECO:0000313" key="6">
    <source>
        <dbReference type="EMBL" id="EOD42973.1"/>
    </source>
</evidence>
<evidence type="ECO:0000313" key="7">
    <source>
        <dbReference type="Proteomes" id="UP000013521"/>
    </source>
</evidence>
<evidence type="ECO:0000256" key="5">
    <source>
        <dbReference type="ARBA" id="ARBA00023004"/>
    </source>
</evidence>
<keyword evidence="6" id="KW-0503">Monooxygenase</keyword>
<evidence type="ECO:0000256" key="2">
    <source>
        <dbReference type="ARBA" id="ARBA00022617"/>
    </source>
</evidence>
<keyword evidence="3" id="KW-0479">Metal-binding</keyword>